<keyword evidence="2" id="KW-0539">Nucleus</keyword>
<dbReference type="PANTHER" id="PTHR12900:SF0">
    <property type="entry name" value="CHECKPOINT PROTEIN"/>
    <property type="match status" value="1"/>
</dbReference>
<dbReference type="EMBL" id="BAAFRS010000057">
    <property type="protein sequence ID" value="GAB1220768.1"/>
    <property type="molecule type" value="Genomic_DNA"/>
</dbReference>
<comment type="caution">
    <text evidence="3">The sequence shown here is derived from an EMBL/GenBank/DDBJ whole genome shotgun (WGS) entry which is preliminary data.</text>
</comment>
<accession>A0ABQ0DD35</accession>
<dbReference type="InterPro" id="IPR007150">
    <property type="entry name" value="HUS1/Mec3"/>
</dbReference>
<dbReference type="Gene3D" id="3.70.10.10">
    <property type="match status" value="1"/>
</dbReference>
<gene>
    <name evidence="3" type="ORF">ENUP19_0057G0102</name>
</gene>
<protein>
    <recommendedName>
        <fullName evidence="5">Hus1 family protein</fullName>
    </recommendedName>
</protein>
<evidence type="ECO:0008006" key="5">
    <source>
        <dbReference type="Google" id="ProtNLM"/>
    </source>
</evidence>
<sequence length="260" mass="29849">MRFKAEIQKIEAFLNVVRFFAAVGKQGVFAIGKEDFFVVYKDSLSQLYSIFMSKLSPLFSAFEYDGTEDHVYLEFSTDDLLRVMLNVKESEVCQISLTRSATKRVPCLNFKTNTDGMEVTQELIVTINKQGADLYHQPIEMNAQMDVSGQLHSMKQMKQALDKMAELSDEVVFSASHEGDIRLVCSSKQSKMEVVFSEQDHQPNFIFSCACQSGQFKKFFILEKLEPELCEYYYEKDMFFILKATTNIGEILIYIPVIQP</sequence>
<evidence type="ECO:0000313" key="4">
    <source>
        <dbReference type="Proteomes" id="UP001628156"/>
    </source>
</evidence>
<evidence type="ECO:0000256" key="2">
    <source>
        <dbReference type="ARBA" id="ARBA00023242"/>
    </source>
</evidence>
<dbReference type="PANTHER" id="PTHR12900">
    <property type="entry name" value="MITOTIC AND DNA DAMAGE CHECKPOINT PROTEIN HUS1"/>
    <property type="match status" value="1"/>
</dbReference>
<keyword evidence="4" id="KW-1185">Reference proteome</keyword>
<proteinExistence type="predicted"/>
<name>A0ABQ0DD35_9EUKA</name>
<dbReference type="Pfam" id="PF04005">
    <property type="entry name" value="Hus1"/>
    <property type="match status" value="1"/>
</dbReference>
<evidence type="ECO:0000313" key="3">
    <source>
        <dbReference type="EMBL" id="GAB1220768.1"/>
    </source>
</evidence>
<comment type="subcellular location">
    <subcellularLocation>
        <location evidence="1">Nucleus</location>
    </subcellularLocation>
</comment>
<dbReference type="Proteomes" id="UP001628156">
    <property type="component" value="Unassembled WGS sequence"/>
</dbReference>
<evidence type="ECO:0000256" key="1">
    <source>
        <dbReference type="ARBA" id="ARBA00004123"/>
    </source>
</evidence>
<organism evidence="3 4">
    <name type="scientific">Entamoeba nuttalli</name>
    <dbReference type="NCBI Taxonomy" id="412467"/>
    <lineage>
        <taxon>Eukaryota</taxon>
        <taxon>Amoebozoa</taxon>
        <taxon>Evosea</taxon>
        <taxon>Archamoebae</taxon>
        <taxon>Mastigamoebida</taxon>
        <taxon>Entamoebidae</taxon>
        <taxon>Entamoeba</taxon>
    </lineage>
</organism>
<reference evidence="3 4" key="1">
    <citation type="journal article" date="2019" name="PLoS Negl. Trop. Dis.">
        <title>Whole genome sequencing of Entamoeba nuttalli reveals mammalian host-related molecular signatures and a novel octapeptide-repeat surface protein.</title>
        <authorList>
            <person name="Tanaka M."/>
            <person name="Makiuchi T."/>
            <person name="Komiyama T."/>
            <person name="Shiina T."/>
            <person name="Osaki K."/>
            <person name="Tachibana H."/>
        </authorList>
    </citation>
    <scope>NUCLEOTIDE SEQUENCE [LARGE SCALE GENOMIC DNA]</scope>
    <source>
        <strain evidence="3 4">P19-061405</strain>
    </source>
</reference>